<dbReference type="InterPro" id="IPR055370">
    <property type="entry name" value="Lsr2_DNA-bd"/>
</dbReference>
<protein>
    <submittedName>
        <fullName evidence="4">Lsr2 family protein</fullName>
    </submittedName>
</protein>
<dbReference type="GO" id="GO:0016746">
    <property type="term" value="F:acyltransferase activity"/>
    <property type="evidence" value="ECO:0007669"/>
    <property type="project" value="InterPro"/>
</dbReference>
<keyword evidence="1" id="KW-0238">DNA-binding</keyword>
<evidence type="ECO:0000259" key="2">
    <source>
        <dbReference type="Pfam" id="PF11774"/>
    </source>
</evidence>
<feature type="domain" description="Lsr2 DNA-binding" evidence="3">
    <location>
        <begin position="71"/>
        <end position="106"/>
    </location>
</feature>
<evidence type="ECO:0000256" key="1">
    <source>
        <dbReference type="ARBA" id="ARBA00023125"/>
    </source>
</evidence>
<dbReference type="EMBL" id="SDIF01000016">
    <property type="protein sequence ID" value="RXS68574.1"/>
    <property type="molecule type" value="Genomic_DNA"/>
</dbReference>
<dbReference type="InterPro" id="IPR036625">
    <property type="entry name" value="E3-bd_dom_sf"/>
</dbReference>
<dbReference type="Pfam" id="PF23359">
    <property type="entry name" value="Lsr2_DNA-bd"/>
    <property type="match status" value="1"/>
</dbReference>
<gene>
    <name evidence="4" type="ORF">EST54_08305</name>
</gene>
<dbReference type="Proteomes" id="UP000289482">
    <property type="component" value="Unassembled WGS sequence"/>
</dbReference>
<organism evidence="4 5">
    <name type="scientific">Streptomyces sioyaensis</name>
    <dbReference type="NCBI Taxonomy" id="67364"/>
    <lineage>
        <taxon>Bacteria</taxon>
        <taxon>Bacillati</taxon>
        <taxon>Actinomycetota</taxon>
        <taxon>Actinomycetes</taxon>
        <taxon>Kitasatosporales</taxon>
        <taxon>Streptomycetaceae</taxon>
        <taxon>Streptomyces</taxon>
    </lineage>
</organism>
<dbReference type="InterPro" id="IPR024412">
    <property type="entry name" value="Lsr2_dim_dom"/>
</dbReference>
<dbReference type="AlphaFoldDB" id="A0A4Q1R4I0"/>
<dbReference type="Pfam" id="PF11774">
    <property type="entry name" value="Lsr2"/>
    <property type="match status" value="1"/>
</dbReference>
<dbReference type="RefSeq" id="WP_129246575.1">
    <property type="nucleotide sequence ID" value="NZ_JABZEL010000009.1"/>
</dbReference>
<proteinExistence type="predicted"/>
<dbReference type="GeneID" id="95777997"/>
<comment type="caution">
    <text evidence="4">The sequence shown here is derived from an EMBL/GenBank/DDBJ whole genome shotgun (WGS) entry which is preliminary data.</text>
</comment>
<dbReference type="GO" id="GO:0003677">
    <property type="term" value="F:DNA binding"/>
    <property type="evidence" value="ECO:0007669"/>
    <property type="project" value="UniProtKB-KW"/>
</dbReference>
<dbReference type="Gene3D" id="4.10.320.10">
    <property type="entry name" value="E3-binding domain"/>
    <property type="match status" value="1"/>
</dbReference>
<name>A0A4Q1R4I0_9ACTN</name>
<dbReference type="InterPro" id="IPR042261">
    <property type="entry name" value="Lsr2-like_dimerization"/>
</dbReference>
<keyword evidence="5" id="KW-1185">Reference proteome</keyword>
<evidence type="ECO:0000313" key="4">
    <source>
        <dbReference type="EMBL" id="RXS68574.1"/>
    </source>
</evidence>
<sequence length="108" mass="11871">MAQKVITIYADDLTGEEAAEVTTHTLSLDGVTYEIDLGPDSYDKLLEAVAPFTRVGRRTRKSRKPRQAAPSTEDTAAIRAWAKSKGYEVSDRGRVPASIREAYGKAKK</sequence>
<dbReference type="Gene3D" id="3.30.60.230">
    <property type="entry name" value="Lsr2, dimerization domain"/>
    <property type="match status" value="1"/>
</dbReference>
<evidence type="ECO:0000313" key="5">
    <source>
        <dbReference type="Proteomes" id="UP000289482"/>
    </source>
</evidence>
<reference evidence="4 5" key="1">
    <citation type="submission" date="2019-01" db="EMBL/GenBank/DDBJ databases">
        <title>Draft genome sequences of the type strain Streptomyces sioyaensis DSM 40032 and its novel strain, TM32, a thermotolerant antibiotics-producing actinobacterium.</title>
        <authorList>
            <person name="Nakaew N."/>
            <person name="Lumyong S."/>
            <person name="Sloan W.T."/>
            <person name="Sungthong R."/>
        </authorList>
    </citation>
    <scope>NUCLEOTIDE SEQUENCE [LARGE SCALE GENOMIC DNA]</scope>
    <source>
        <strain evidence="4 5">DSM 40032</strain>
    </source>
</reference>
<feature type="domain" description="Lsr2 dimerization" evidence="2">
    <location>
        <begin position="1"/>
        <end position="59"/>
    </location>
</feature>
<accession>A0A4Q1R4I0</accession>
<evidence type="ECO:0000259" key="3">
    <source>
        <dbReference type="Pfam" id="PF23359"/>
    </source>
</evidence>